<evidence type="ECO:0000256" key="5">
    <source>
        <dbReference type="ARBA" id="ARBA00022723"/>
    </source>
</evidence>
<evidence type="ECO:0000313" key="12">
    <source>
        <dbReference type="Proteomes" id="UP001500359"/>
    </source>
</evidence>
<evidence type="ECO:0000256" key="2">
    <source>
        <dbReference type="ARBA" id="ARBA00001947"/>
    </source>
</evidence>
<dbReference type="Gene3D" id="3.40.720.10">
    <property type="entry name" value="Alkaline Phosphatase, subunit A"/>
    <property type="match status" value="1"/>
</dbReference>
<evidence type="ECO:0000256" key="10">
    <source>
        <dbReference type="SAM" id="SignalP"/>
    </source>
</evidence>
<keyword evidence="12" id="KW-1185">Reference proteome</keyword>
<dbReference type="RefSeq" id="WP_343860578.1">
    <property type="nucleotide sequence ID" value="NZ_BAAAFD010000007.1"/>
</dbReference>
<evidence type="ECO:0000256" key="9">
    <source>
        <dbReference type="RuleBase" id="RU003946"/>
    </source>
</evidence>
<dbReference type="EMBL" id="BAAAFD010000007">
    <property type="protein sequence ID" value="GAA0857932.1"/>
    <property type="molecule type" value="Genomic_DNA"/>
</dbReference>
<dbReference type="SMART" id="SM00098">
    <property type="entry name" value="alkPPc"/>
    <property type="match status" value="1"/>
</dbReference>
<dbReference type="InterPro" id="IPR001952">
    <property type="entry name" value="Alkaline_phosphatase"/>
</dbReference>
<dbReference type="InterPro" id="IPR017850">
    <property type="entry name" value="Alkaline_phosphatase_core_sf"/>
</dbReference>
<dbReference type="CDD" id="cd16012">
    <property type="entry name" value="ALP"/>
    <property type="match status" value="1"/>
</dbReference>
<evidence type="ECO:0000256" key="1">
    <source>
        <dbReference type="ARBA" id="ARBA00001946"/>
    </source>
</evidence>
<keyword evidence="6" id="KW-0378">Hydrolase</keyword>
<organism evidence="11 12">
    <name type="scientific">Aliiglaciecola litoralis</name>
    <dbReference type="NCBI Taxonomy" id="582857"/>
    <lineage>
        <taxon>Bacteria</taxon>
        <taxon>Pseudomonadati</taxon>
        <taxon>Pseudomonadota</taxon>
        <taxon>Gammaproteobacteria</taxon>
        <taxon>Alteromonadales</taxon>
        <taxon>Alteromonadaceae</taxon>
        <taxon>Aliiglaciecola</taxon>
    </lineage>
</organism>
<accession>A0ABN1LMF6</accession>
<protein>
    <submittedName>
        <fullName evidence="11">Alkaline phosphatase</fullName>
    </submittedName>
</protein>
<dbReference type="Pfam" id="PF00245">
    <property type="entry name" value="Alk_phosphatase"/>
    <property type="match status" value="1"/>
</dbReference>
<keyword evidence="7" id="KW-0862">Zinc</keyword>
<dbReference type="PROSITE" id="PS00123">
    <property type="entry name" value="ALKALINE_PHOSPHATASE"/>
    <property type="match status" value="1"/>
</dbReference>
<feature type="chain" id="PRO_5046138148" evidence="10">
    <location>
        <begin position="21"/>
        <end position="431"/>
    </location>
</feature>
<evidence type="ECO:0000256" key="6">
    <source>
        <dbReference type="ARBA" id="ARBA00022801"/>
    </source>
</evidence>
<dbReference type="PANTHER" id="PTHR11596:SF5">
    <property type="entry name" value="ALKALINE PHOSPHATASE"/>
    <property type="match status" value="1"/>
</dbReference>
<keyword evidence="5" id="KW-0479">Metal-binding</keyword>
<evidence type="ECO:0000256" key="4">
    <source>
        <dbReference type="ARBA" id="ARBA00022553"/>
    </source>
</evidence>
<dbReference type="Gene3D" id="1.10.60.40">
    <property type="match status" value="1"/>
</dbReference>
<evidence type="ECO:0000313" key="11">
    <source>
        <dbReference type="EMBL" id="GAA0857932.1"/>
    </source>
</evidence>
<comment type="cofactor">
    <cofactor evidence="1">
        <name>Mg(2+)</name>
        <dbReference type="ChEBI" id="CHEBI:18420"/>
    </cofactor>
</comment>
<name>A0ABN1LMF6_9ALTE</name>
<dbReference type="PANTHER" id="PTHR11596">
    <property type="entry name" value="ALKALINE PHOSPHATASE"/>
    <property type="match status" value="1"/>
</dbReference>
<dbReference type="SUPFAM" id="SSF53649">
    <property type="entry name" value="Alkaline phosphatase-like"/>
    <property type="match status" value="1"/>
</dbReference>
<comment type="similarity">
    <text evidence="3 9">Belongs to the alkaline phosphatase family.</text>
</comment>
<dbReference type="PRINTS" id="PR00113">
    <property type="entry name" value="ALKPHPHTASE"/>
</dbReference>
<sequence>MTRLSLIALIGFAVSACAQAEKPTNIIMVVGDGMGPAYTTAYRYFADDKSSDKIEQTVFDRHLVGMASTYPARVSGYITDSAASATALSTGHKSYNGAIGLDTNKDPQQTVLEWAKSRGMKTGVAVTSQINHATPASYAAHNENRRNYNAIADSYFDDKVQGKFALDVMLGGGWRYFIREDRNLVEEFKRAGYQYVDDMAQLSAIEPQQPLLGLFGDTGMPWALDTPKQTRLPALVEAAIKQLTNDKGYFLLVEGSQIDWAGHTNDVASAMAETHDLAMTLEWLESYVKANPDTLVVVTADHSTGGFTIAANKDYRWDPEPLKNLKGSLEALAEKISHSDSPIETAESWLGFSLSKDEKSLLSALNIADQEAIYTQLKKLMDVRTNTGWTTSGHTGVDVQVFAMGKGAEQFKGHMDNTDIPKKLFQMMAKP</sequence>
<keyword evidence="8" id="KW-0460">Magnesium</keyword>
<reference evidence="11 12" key="1">
    <citation type="journal article" date="2019" name="Int. J. Syst. Evol. Microbiol.">
        <title>The Global Catalogue of Microorganisms (GCM) 10K type strain sequencing project: providing services to taxonomists for standard genome sequencing and annotation.</title>
        <authorList>
            <consortium name="The Broad Institute Genomics Platform"/>
            <consortium name="The Broad Institute Genome Sequencing Center for Infectious Disease"/>
            <person name="Wu L."/>
            <person name="Ma J."/>
        </authorList>
    </citation>
    <scope>NUCLEOTIDE SEQUENCE [LARGE SCALE GENOMIC DNA]</scope>
    <source>
        <strain evidence="11 12">JCM 15896</strain>
    </source>
</reference>
<gene>
    <name evidence="11" type="ORF">GCM10009114_25620</name>
</gene>
<evidence type="ECO:0000256" key="3">
    <source>
        <dbReference type="ARBA" id="ARBA00005984"/>
    </source>
</evidence>
<comment type="caution">
    <text evidence="11">The sequence shown here is derived from an EMBL/GenBank/DDBJ whole genome shotgun (WGS) entry which is preliminary data.</text>
</comment>
<keyword evidence="10" id="KW-0732">Signal</keyword>
<evidence type="ECO:0000256" key="7">
    <source>
        <dbReference type="ARBA" id="ARBA00022833"/>
    </source>
</evidence>
<dbReference type="InterPro" id="IPR018299">
    <property type="entry name" value="Alkaline_phosphatase_AS"/>
</dbReference>
<proteinExistence type="inferred from homology"/>
<dbReference type="PROSITE" id="PS51257">
    <property type="entry name" value="PROKAR_LIPOPROTEIN"/>
    <property type="match status" value="1"/>
</dbReference>
<feature type="signal peptide" evidence="10">
    <location>
        <begin position="1"/>
        <end position="20"/>
    </location>
</feature>
<comment type="cofactor">
    <cofactor evidence="2">
        <name>Zn(2+)</name>
        <dbReference type="ChEBI" id="CHEBI:29105"/>
    </cofactor>
</comment>
<evidence type="ECO:0000256" key="8">
    <source>
        <dbReference type="ARBA" id="ARBA00022842"/>
    </source>
</evidence>
<dbReference type="Proteomes" id="UP001500359">
    <property type="component" value="Unassembled WGS sequence"/>
</dbReference>
<keyword evidence="4" id="KW-0597">Phosphoprotein</keyword>